<evidence type="ECO:0000256" key="1">
    <source>
        <dbReference type="SAM" id="MobiDB-lite"/>
    </source>
</evidence>
<accession>A0ABT0BHK4</accession>
<feature type="region of interest" description="Disordered" evidence="1">
    <location>
        <begin position="123"/>
        <end position="155"/>
    </location>
</feature>
<feature type="compositionally biased region" description="Low complexity" evidence="1">
    <location>
        <begin position="143"/>
        <end position="155"/>
    </location>
</feature>
<dbReference type="EMBL" id="JALHLF010000109">
    <property type="protein sequence ID" value="MCJ2184505.1"/>
    <property type="molecule type" value="Genomic_DNA"/>
</dbReference>
<dbReference type="Proteomes" id="UP001162881">
    <property type="component" value="Unassembled WGS sequence"/>
</dbReference>
<sequence length="155" mass="16365">MKMTAWIVPLSLVALSPLAAAAPAFARDAPSHAEKAAARYASIPFADHGGVDDWRSDGTGTVYFKDLHKQWYKARLMGVAVDLPYAERIGIIAGPGGTLDRFGGVLVEGQRYMFSSFEKVDGPPEGKAHGKHALDATRDGTSAAHAKVAAASGTR</sequence>
<protein>
    <submittedName>
        <fullName evidence="3">Uncharacterized protein</fullName>
    </submittedName>
</protein>
<keyword evidence="2" id="KW-0732">Signal</keyword>
<evidence type="ECO:0000313" key="3">
    <source>
        <dbReference type="EMBL" id="MCJ2184505.1"/>
    </source>
</evidence>
<keyword evidence="4" id="KW-1185">Reference proteome</keyword>
<proteinExistence type="predicted"/>
<evidence type="ECO:0000313" key="4">
    <source>
        <dbReference type="Proteomes" id="UP001162881"/>
    </source>
</evidence>
<comment type="caution">
    <text evidence="3">The sequence shown here is derived from an EMBL/GenBank/DDBJ whole genome shotgun (WGS) entry which is preliminary data.</text>
</comment>
<feature type="signal peptide" evidence="2">
    <location>
        <begin position="1"/>
        <end position="21"/>
    </location>
</feature>
<reference evidence="3" key="1">
    <citation type="submission" date="2022-03" db="EMBL/GenBank/DDBJ databases">
        <title>Identification of a novel bacterium isolated from mangrove sediments.</title>
        <authorList>
            <person name="Pan X."/>
        </authorList>
    </citation>
    <scope>NUCLEOTIDE SEQUENCE</scope>
    <source>
        <strain evidence="3">B1949</strain>
    </source>
</reference>
<evidence type="ECO:0000256" key="2">
    <source>
        <dbReference type="SAM" id="SignalP"/>
    </source>
</evidence>
<feature type="chain" id="PRO_5045996873" evidence="2">
    <location>
        <begin position="22"/>
        <end position="155"/>
    </location>
</feature>
<name>A0ABT0BHK4_9SPHN</name>
<dbReference type="RefSeq" id="WP_244023397.1">
    <property type="nucleotide sequence ID" value="NZ_JALHLF010000109.1"/>
</dbReference>
<feature type="compositionally biased region" description="Basic and acidic residues" evidence="1">
    <location>
        <begin position="123"/>
        <end position="138"/>
    </location>
</feature>
<gene>
    <name evidence="3" type="ORF">MTR62_17670</name>
</gene>
<organism evidence="3 4">
    <name type="scientific">Novosphingobium organovorum</name>
    <dbReference type="NCBI Taxonomy" id="2930092"/>
    <lineage>
        <taxon>Bacteria</taxon>
        <taxon>Pseudomonadati</taxon>
        <taxon>Pseudomonadota</taxon>
        <taxon>Alphaproteobacteria</taxon>
        <taxon>Sphingomonadales</taxon>
        <taxon>Sphingomonadaceae</taxon>
        <taxon>Novosphingobium</taxon>
    </lineage>
</organism>